<protein>
    <submittedName>
        <fullName evidence="2">Uncharacterized protein</fullName>
    </submittedName>
</protein>
<dbReference type="Proteomes" id="UP001320972">
    <property type="component" value="Unassembled WGS sequence"/>
</dbReference>
<proteinExistence type="predicted"/>
<evidence type="ECO:0000256" key="1">
    <source>
        <dbReference type="SAM" id="Phobius"/>
    </source>
</evidence>
<dbReference type="RefSeq" id="WP_338006655.1">
    <property type="nucleotide sequence ID" value="NZ_JAOPKB010000001.1"/>
</dbReference>
<name>A0ABT2Q8B0_9EURY</name>
<reference evidence="2 3" key="1">
    <citation type="submission" date="2022-09" db="EMBL/GenBank/DDBJ databases">
        <title>Enrichment on poylsaccharides allowed isolation of novel metabolic and taxonomic groups of Haloarchaea.</title>
        <authorList>
            <person name="Sorokin D.Y."/>
            <person name="Elcheninov A.G."/>
            <person name="Khizhniak T.V."/>
            <person name="Kolganova T.V."/>
            <person name="Kublanov I.V."/>
        </authorList>
    </citation>
    <scope>NUCLEOTIDE SEQUENCE [LARGE SCALE GENOMIC DNA]</scope>
    <source>
        <strain evidence="2 3">AArc-m2/3/4</strain>
    </source>
</reference>
<sequence>MATDGDEVLVETIVQRDEFTLNADGQPLICTTKSIHYGTESANPIEIPHESITEMRIFIDKSLTGFSTLGHVFLLIAFFLTALSIQLVTSGAPLLDVITLGTYFSTLLAYPSALMFYKMEVGEAKVLRIETPENRFEFISTEDDCGFEDIRAYLS</sequence>
<evidence type="ECO:0000313" key="3">
    <source>
        <dbReference type="Proteomes" id="UP001320972"/>
    </source>
</evidence>
<feature type="transmembrane region" description="Helical" evidence="1">
    <location>
        <begin position="63"/>
        <end position="85"/>
    </location>
</feature>
<gene>
    <name evidence="2" type="ORF">OB955_00165</name>
</gene>
<keyword evidence="3" id="KW-1185">Reference proteome</keyword>
<dbReference type="EMBL" id="JAOPKB010000001">
    <property type="protein sequence ID" value="MCU4971152.1"/>
    <property type="molecule type" value="Genomic_DNA"/>
</dbReference>
<keyword evidence="1" id="KW-0812">Transmembrane</keyword>
<organism evidence="2 3">
    <name type="scientific">Natronoglomus mannanivorans</name>
    <dbReference type="NCBI Taxonomy" id="2979990"/>
    <lineage>
        <taxon>Archaea</taxon>
        <taxon>Methanobacteriati</taxon>
        <taxon>Methanobacteriota</taxon>
        <taxon>Stenosarchaea group</taxon>
        <taxon>Halobacteria</taxon>
        <taxon>Halobacteriales</taxon>
        <taxon>Natrialbaceae</taxon>
        <taxon>Natronoglomus</taxon>
    </lineage>
</organism>
<accession>A0ABT2Q8B0</accession>
<comment type="caution">
    <text evidence="2">The sequence shown here is derived from an EMBL/GenBank/DDBJ whole genome shotgun (WGS) entry which is preliminary data.</text>
</comment>
<keyword evidence="1" id="KW-0472">Membrane</keyword>
<feature type="transmembrane region" description="Helical" evidence="1">
    <location>
        <begin position="97"/>
        <end position="117"/>
    </location>
</feature>
<keyword evidence="1" id="KW-1133">Transmembrane helix</keyword>
<evidence type="ECO:0000313" key="2">
    <source>
        <dbReference type="EMBL" id="MCU4971152.1"/>
    </source>
</evidence>